<dbReference type="Proteomes" id="UP000320762">
    <property type="component" value="Unassembled WGS sequence"/>
</dbReference>
<feature type="region of interest" description="Disordered" evidence="1">
    <location>
        <begin position="82"/>
        <end position="130"/>
    </location>
</feature>
<gene>
    <name evidence="2" type="ORF">BD626DRAFT_543740</name>
</gene>
<dbReference type="AlphaFoldDB" id="A0A550BRH1"/>
<reference evidence="2 3" key="1">
    <citation type="journal article" date="2019" name="New Phytol.">
        <title>Comparative genomics reveals unique wood-decay strategies and fruiting body development in the Schizophyllaceae.</title>
        <authorList>
            <person name="Almasi E."/>
            <person name="Sahu N."/>
            <person name="Krizsan K."/>
            <person name="Balint B."/>
            <person name="Kovacs G.M."/>
            <person name="Kiss B."/>
            <person name="Cseklye J."/>
            <person name="Drula E."/>
            <person name="Henrissat B."/>
            <person name="Nagy I."/>
            <person name="Chovatia M."/>
            <person name="Adam C."/>
            <person name="LaButti K."/>
            <person name="Lipzen A."/>
            <person name="Riley R."/>
            <person name="Grigoriev I.V."/>
            <person name="Nagy L.G."/>
        </authorList>
    </citation>
    <scope>NUCLEOTIDE SEQUENCE [LARGE SCALE GENOMIC DNA]</scope>
    <source>
        <strain evidence="2 3">NL-1724</strain>
    </source>
</reference>
<feature type="compositionally biased region" description="Polar residues" evidence="1">
    <location>
        <begin position="353"/>
        <end position="366"/>
    </location>
</feature>
<evidence type="ECO:0000313" key="2">
    <source>
        <dbReference type="EMBL" id="TRM55147.1"/>
    </source>
</evidence>
<feature type="compositionally biased region" description="Polar residues" evidence="1">
    <location>
        <begin position="106"/>
        <end position="117"/>
    </location>
</feature>
<keyword evidence="3" id="KW-1185">Reference proteome</keyword>
<feature type="compositionally biased region" description="Basic and acidic residues" evidence="1">
    <location>
        <begin position="96"/>
        <end position="105"/>
    </location>
</feature>
<evidence type="ECO:0000313" key="3">
    <source>
        <dbReference type="Proteomes" id="UP000320762"/>
    </source>
</evidence>
<comment type="caution">
    <text evidence="2">The sequence shown here is derived from an EMBL/GenBank/DDBJ whole genome shotgun (WGS) entry which is preliminary data.</text>
</comment>
<evidence type="ECO:0000256" key="1">
    <source>
        <dbReference type="SAM" id="MobiDB-lite"/>
    </source>
</evidence>
<dbReference type="EMBL" id="VDMD01000303">
    <property type="protein sequence ID" value="TRM55147.1"/>
    <property type="molecule type" value="Genomic_DNA"/>
</dbReference>
<feature type="compositionally biased region" description="Low complexity" evidence="1">
    <location>
        <begin position="118"/>
        <end position="129"/>
    </location>
</feature>
<name>A0A550BRH1_9AGAR</name>
<organism evidence="2 3">
    <name type="scientific">Schizophyllum amplum</name>
    <dbReference type="NCBI Taxonomy" id="97359"/>
    <lineage>
        <taxon>Eukaryota</taxon>
        <taxon>Fungi</taxon>
        <taxon>Dikarya</taxon>
        <taxon>Basidiomycota</taxon>
        <taxon>Agaricomycotina</taxon>
        <taxon>Agaricomycetes</taxon>
        <taxon>Agaricomycetidae</taxon>
        <taxon>Agaricales</taxon>
        <taxon>Schizophyllaceae</taxon>
        <taxon>Schizophyllum</taxon>
    </lineage>
</organism>
<protein>
    <submittedName>
        <fullName evidence="2">Uncharacterized protein</fullName>
    </submittedName>
</protein>
<accession>A0A550BRH1</accession>
<feature type="region of interest" description="Disordered" evidence="1">
    <location>
        <begin position="305"/>
        <end position="367"/>
    </location>
</feature>
<proteinExistence type="predicted"/>
<sequence>MSGNRKIGKGAYAIYKAIQNPTADDARALLTHEKAVYAHLAFEHGHSHAGKELADARMLLLAGHKDKGTRDEDRGLELPNAGVVGILPSSMPQGRADSEMGEHTNEMTSMPTATSEAPSMVMSPSSRVSGTPASKAFASLARNTTPKSPITVPAVESERVARTANTSANAAGHRQKKKALEAVETKKQVVRQGKRKAVDSASAAPTRGVEGCPACGWGPDTKTPADALERLKSELKDGFEKLDSHHMSAQVSSSTIAKWRGVMNKEGDWEAFLAKPNKAFRKWASQNYSPDKIRELNEEAMGRRAAVAGGTSERDDELMWAGRSKREGADEDQEMTDVASSAFGTEPAETDPSAGSRSTSVSTNVSGRVRLESVYIETVPPG</sequence>